<dbReference type="InterPro" id="IPR005039">
    <property type="entry name" value="Ant_C"/>
</dbReference>
<protein>
    <submittedName>
        <fullName evidence="2">Phage regulatory protein/antirepressor Ant</fullName>
    </submittedName>
</protein>
<proteinExistence type="predicted"/>
<dbReference type="Proteomes" id="UP001227831">
    <property type="component" value="Unassembled WGS sequence"/>
</dbReference>
<keyword evidence="3" id="KW-1185">Reference proteome</keyword>
<name>A0ABU1A863_9LACO</name>
<dbReference type="InterPro" id="IPR014054">
    <property type="entry name" value="Phage_regulatory_Rha"/>
</dbReference>
<evidence type="ECO:0000313" key="3">
    <source>
        <dbReference type="Proteomes" id="UP001227831"/>
    </source>
</evidence>
<feature type="domain" description="Antirepressor protein C-terminal" evidence="1">
    <location>
        <begin position="122"/>
        <end position="224"/>
    </location>
</feature>
<gene>
    <name evidence="2" type="ORF">RA086_05420</name>
</gene>
<dbReference type="NCBIfam" id="TIGR02681">
    <property type="entry name" value="phage_pRha"/>
    <property type="match status" value="1"/>
</dbReference>
<sequence>MSDLVTMHDQQAVTTSLQVAEVFGKNHPHVLRSLDELKKDVSNFGYMFVETKIPDSYGRMRRAFYMNRDGFTLLAMGFTGSKALEFKLQYIEAFNRMEKRVSQFDIPATLPEALRLAADQAEQITIMKPKAEYTDKMLSNPGLETTSMIAKNYGYSATAFNKLLNGLGIQFKQGKTWLLYAKYQDKGYTHVEPYEYVNSEDLRRVRNTMKWTQKGVKFLYDFLRRQGILPLVEQLDGEADGQTSMEV</sequence>
<organism evidence="2 3">
    <name type="scientific">Lactiplantibacillus brownii</name>
    <dbReference type="NCBI Taxonomy" id="3069269"/>
    <lineage>
        <taxon>Bacteria</taxon>
        <taxon>Bacillati</taxon>
        <taxon>Bacillota</taxon>
        <taxon>Bacilli</taxon>
        <taxon>Lactobacillales</taxon>
        <taxon>Lactobacillaceae</taxon>
        <taxon>Lactiplantibacillus</taxon>
    </lineage>
</organism>
<dbReference type="EMBL" id="JAVCWF010000001">
    <property type="protein sequence ID" value="MDQ7937066.1"/>
    <property type="molecule type" value="Genomic_DNA"/>
</dbReference>
<reference evidence="2 3" key="1">
    <citation type="journal article" date="2023" name="Int. J. Syst. Evol. Microbiol.">
        <title>Lactiplantibacillus brownii sp. nov., a novel psychrotolerant species isolated from sauerkraut.</title>
        <authorList>
            <person name="Heng Y.C."/>
            <person name="Silvaraju S."/>
            <person name="Lee J.K.Y."/>
            <person name="Kittelmann S."/>
        </authorList>
    </citation>
    <scope>NUCLEOTIDE SEQUENCE [LARGE SCALE GENOMIC DNA]</scope>
    <source>
        <strain evidence="2 3">WILCCON 0030</strain>
    </source>
</reference>
<comment type="caution">
    <text evidence="2">The sequence shown here is derived from an EMBL/GenBank/DDBJ whole genome shotgun (WGS) entry which is preliminary data.</text>
</comment>
<dbReference type="Pfam" id="PF09669">
    <property type="entry name" value="Phage_pRha"/>
    <property type="match status" value="1"/>
</dbReference>
<evidence type="ECO:0000259" key="1">
    <source>
        <dbReference type="Pfam" id="PF03374"/>
    </source>
</evidence>
<accession>A0ABU1A863</accession>
<evidence type="ECO:0000313" key="2">
    <source>
        <dbReference type="EMBL" id="MDQ7937066.1"/>
    </source>
</evidence>
<dbReference type="Pfam" id="PF03374">
    <property type="entry name" value="ANT"/>
    <property type="match status" value="1"/>
</dbReference>
<dbReference type="RefSeq" id="WP_308702843.1">
    <property type="nucleotide sequence ID" value="NZ_AP027463.1"/>
</dbReference>